<dbReference type="AlphaFoldDB" id="A0A6J4R8E8"/>
<accession>A0A6J4R8E8</accession>
<name>A0A6J4R8E8_9ACTN</name>
<proteinExistence type="predicted"/>
<organism evidence="1">
    <name type="scientific">uncultured Rubrobacteraceae bacterium</name>
    <dbReference type="NCBI Taxonomy" id="349277"/>
    <lineage>
        <taxon>Bacteria</taxon>
        <taxon>Bacillati</taxon>
        <taxon>Actinomycetota</taxon>
        <taxon>Rubrobacteria</taxon>
        <taxon>Rubrobacterales</taxon>
        <taxon>Rubrobacteraceae</taxon>
        <taxon>environmental samples</taxon>
    </lineage>
</organism>
<gene>
    <name evidence="1" type="ORF">AVDCRST_MAG25-1324</name>
</gene>
<protein>
    <submittedName>
        <fullName evidence="1">Uncharacterized protein</fullName>
    </submittedName>
</protein>
<dbReference type="EMBL" id="CADCVI010000080">
    <property type="protein sequence ID" value="CAA9464383.1"/>
    <property type="molecule type" value="Genomic_DNA"/>
</dbReference>
<reference evidence="1" key="1">
    <citation type="submission" date="2020-02" db="EMBL/GenBank/DDBJ databases">
        <authorList>
            <person name="Meier V. D."/>
        </authorList>
    </citation>
    <scope>NUCLEOTIDE SEQUENCE</scope>
    <source>
        <strain evidence="1">AVDCRST_MAG25</strain>
    </source>
</reference>
<evidence type="ECO:0000313" key="1">
    <source>
        <dbReference type="EMBL" id="CAA9464383.1"/>
    </source>
</evidence>
<sequence length="195" mass="22380">MLARAWPFIVAECRRVLGSELHYQAVVYYCLRLHGEVPLEQLGMNVKMWIDNPVSELFRQLDLKKHEHYRGGFEPIPDVCLFSTRVEGDWRRRKRKETLETLLLAIEIKASERANSRLGPGEIIRDIMKVAAHREEAEARGSSFSPVVMVIDTAPEHSEQMTFYGLRESEARAREVPVGFLYVSPSDEINTLPLA</sequence>